<dbReference type="AlphaFoldDB" id="A0A1E3PGL0"/>
<dbReference type="SUPFAM" id="SSF51197">
    <property type="entry name" value="Clavaminate synthase-like"/>
    <property type="match status" value="1"/>
</dbReference>
<dbReference type="PANTHER" id="PTHR12461:SF101">
    <property type="entry name" value="TRNA WYBUTOSINE-SYNTHESIZING PROTEIN 4"/>
    <property type="match status" value="1"/>
</dbReference>
<dbReference type="Proteomes" id="UP000095009">
    <property type="component" value="Unassembled WGS sequence"/>
</dbReference>
<name>A0A1E3PGL0_9ASCO</name>
<keyword evidence="3" id="KW-1185">Reference proteome</keyword>
<dbReference type="OrthoDB" id="47172at2759"/>
<accession>A0A1E3PGL0</accession>
<dbReference type="InterPro" id="IPR041667">
    <property type="entry name" value="Cupin_8"/>
</dbReference>
<organism evidence="2 3">
    <name type="scientific">Nadsonia fulvescens var. elongata DSM 6958</name>
    <dbReference type="NCBI Taxonomy" id="857566"/>
    <lineage>
        <taxon>Eukaryota</taxon>
        <taxon>Fungi</taxon>
        <taxon>Dikarya</taxon>
        <taxon>Ascomycota</taxon>
        <taxon>Saccharomycotina</taxon>
        <taxon>Dipodascomycetes</taxon>
        <taxon>Dipodascales</taxon>
        <taxon>Dipodascales incertae sedis</taxon>
        <taxon>Nadsonia</taxon>
    </lineage>
</organism>
<dbReference type="SMART" id="SM00558">
    <property type="entry name" value="JmjC"/>
    <property type="match status" value="1"/>
</dbReference>
<proteinExistence type="predicted"/>
<dbReference type="STRING" id="857566.A0A1E3PGL0"/>
<dbReference type="EMBL" id="KV454413">
    <property type="protein sequence ID" value="ODQ64062.1"/>
    <property type="molecule type" value="Genomic_DNA"/>
</dbReference>
<evidence type="ECO:0000259" key="1">
    <source>
        <dbReference type="PROSITE" id="PS51184"/>
    </source>
</evidence>
<feature type="domain" description="JmjC" evidence="1">
    <location>
        <begin position="297"/>
        <end position="447"/>
    </location>
</feature>
<protein>
    <submittedName>
        <fullName evidence="2">Clavaminate synthase-like protein</fullName>
    </submittedName>
</protein>
<gene>
    <name evidence="2" type="ORF">NADFUDRAFT_53042</name>
</gene>
<reference evidence="2 3" key="1">
    <citation type="journal article" date="2016" name="Proc. Natl. Acad. Sci. U.S.A.">
        <title>Comparative genomics of biotechnologically important yeasts.</title>
        <authorList>
            <person name="Riley R."/>
            <person name="Haridas S."/>
            <person name="Wolfe K.H."/>
            <person name="Lopes M.R."/>
            <person name="Hittinger C.T."/>
            <person name="Goeker M."/>
            <person name="Salamov A.A."/>
            <person name="Wisecaver J.H."/>
            <person name="Long T.M."/>
            <person name="Calvey C.H."/>
            <person name="Aerts A.L."/>
            <person name="Barry K.W."/>
            <person name="Choi C."/>
            <person name="Clum A."/>
            <person name="Coughlan A.Y."/>
            <person name="Deshpande S."/>
            <person name="Douglass A.P."/>
            <person name="Hanson S.J."/>
            <person name="Klenk H.-P."/>
            <person name="LaButti K.M."/>
            <person name="Lapidus A."/>
            <person name="Lindquist E.A."/>
            <person name="Lipzen A.M."/>
            <person name="Meier-Kolthoff J.P."/>
            <person name="Ohm R.A."/>
            <person name="Otillar R.P."/>
            <person name="Pangilinan J.L."/>
            <person name="Peng Y."/>
            <person name="Rokas A."/>
            <person name="Rosa C.A."/>
            <person name="Scheuner C."/>
            <person name="Sibirny A.A."/>
            <person name="Slot J.C."/>
            <person name="Stielow J.B."/>
            <person name="Sun H."/>
            <person name="Kurtzman C.P."/>
            <person name="Blackwell M."/>
            <person name="Grigoriev I.V."/>
            <person name="Jeffries T.W."/>
        </authorList>
    </citation>
    <scope>NUCLEOTIDE SEQUENCE [LARGE SCALE GENOMIC DNA]</scope>
    <source>
        <strain evidence="2 3">DSM 6958</strain>
    </source>
</reference>
<dbReference type="Gene3D" id="2.60.120.650">
    <property type="entry name" value="Cupin"/>
    <property type="match status" value="1"/>
</dbReference>
<dbReference type="Pfam" id="PF13621">
    <property type="entry name" value="Cupin_8"/>
    <property type="match status" value="1"/>
</dbReference>
<evidence type="ECO:0000313" key="2">
    <source>
        <dbReference type="EMBL" id="ODQ64062.1"/>
    </source>
</evidence>
<dbReference type="InterPro" id="IPR003347">
    <property type="entry name" value="JmjC_dom"/>
</dbReference>
<dbReference type="PANTHER" id="PTHR12461">
    <property type="entry name" value="HYPOXIA-INDUCIBLE FACTOR 1 ALPHA INHIBITOR-RELATED"/>
    <property type="match status" value="1"/>
</dbReference>
<sequence>MIRYELLEDTSSILFGLESEVKILFSAILLQPYVFTSRPKVELLYNRAHEKIYSYPFKLVPREWIGLFADLSLLLAWYDYSASSFDAAIACLDRALIICGAVNCRIDSYARIIQASHSEIKNLKFVQSLTRGKTLPTSMTLLPAWFVDQESSFNYTASTFPKIIYPVGSLCETEDADSIDHLCLFQMYLDRFRMSHRGPAPLVWKKFASSWPAIKLWNDPLYLLNQSQDGTRLVPVEIGSSYVSKDWTQQLMTFKSFLVDYIITQSHAPQEQDQPLSTGYLAEFNLFVIMPYLRRDITVPDLVYANIMPADLDYNYRHVSEEIMPIINTWFGPKGTISPLHTDPYHNIFTQVVGYKYVRLYPPQPALAGQSMYARSACEDSIDRSNTSKVSLENIDNKEVRAEFPDFPWDKGFVETLLGPGDVLYIPAGWWHFVQSQTISFSVSFWF</sequence>
<dbReference type="PROSITE" id="PS51184">
    <property type="entry name" value="JMJC"/>
    <property type="match status" value="1"/>
</dbReference>
<evidence type="ECO:0000313" key="3">
    <source>
        <dbReference type="Proteomes" id="UP000095009"/>
    </source>
</evidence>